<dbReference type="SUPFAM" id="SSF103473">
    <property type="entry name" value="MFS general substrate transporter"/>
    <property type="match status" value="1"/>
</dbReference>
<dbReference type="InterPro" id="IPR036259">
    <property type="entry name" value="MFS_trans_sf"/>
</dbReference>
<feature type="transmembrane region" description="Helical" evidence="6">
    <location>
        <begin position="384"/>
        <end position="405"/>
    </location>
</feature>
<evidence type="ECO:0000256" key="4">
    <source>
        <dbReference type="ARBA" id="ARBA00022989"/>
    </source>
</evidence>
<feature type="transmembrane region" description="Helical" evidence="6">
    <location>
        <begin position="75"/>
        <end position="94"/>
    </location>
</feature>
<name>A0ABT9WQJ9_9BACI</name>
<proteinExistence type="predicted"/>
<dbReference type="PROSITE" id="PS50850">
    <property type="entry name" value="MFS"/>
    <property type="match status" value="1"/>
</dbReference>
<evidence type="ECO:0000313" key="8">
    <source>
        <dbReference type="EMBL" id="MDQ0175567.1"/>
    </source>
</evidence>
<dbReference type="RefSeq" id="WP_307227988.1">
    <property type="nucleotide sequence ID" value="NZ_JAUSTT010000007.1"/>
</dbReference>
<feature type="transmembrane region" description="Helical" evidence="6">
    <location>
        <begin position="227"/>
        <end position="248"/>
    </location>
</feature>
<evidence type="ECO:0000256" key="3">
    <source>
        <dbReference type="ARBA" id="ARBA00022692"/>
    </source>
</evidence>
<feature type="transmembrane region" description="Helical" evidence="6">
    <location>
        <begin position="167"/>
        <end position="186"/>
    </location>
</feature>
<dbReference type="EMBL" id="JAUSTT010000007">
    <property type="protein sequence ID" value="MDQ0175567.1"/>
    <property type="molecule type" value="Genomic_DNA"/>
</dbReference>
<evidence type="ECO:0000313" key="9">
    <source>
        <dbReference type="Proteomes" id="UP001223586"/>
    </source>
</evidence>
<feature type="domain" description="Major facilitator superfamily (MFS) profile" evidence="7">
    <location>
        <begin position="9"/>
        <end position="406"/>
    </location>
</feature>
<keyword evidence="9" id="KW-1185">Reference proteome</keyword>
<evidence type="ECO:0000256" key="2">
    <source>
        <dbReference type="ARBA" id="ARBA00022448"/>
    </source>
</evidence>
<sequence>MNKTKNRWLIALAAVGIHISIGSVYAWSNFTNPLIEEFGWSSSQVQLTFSIAILFLGLSAAFLGHYVEKHGPRKAGILAACFFGIGVFSAGFAVRAESLFFLYITYGVLGGIGLGVGYIAPVSTLVKWFPDRRGLATGLAIMGFGFAAAISSPIMDYLIKQVGIANTFFLLGIAYFVIMMASSLYLERPPKNWLPKGYQAKIDSGQKKAVTDLAQLTANEAIKTTRFYYLWLMLFINITCGIAILSAAKPLAEESIGMSTVEAAALVGILGIFNGLGRLGWATFSDYFGRPNTYMTFFLLQIVLFALLPFTTISILFQVMLAIIFTCYGGGFATIPAYIGDLFGTKQLGAIHGYILTAWAAAGLAGPMFAAWMKDVTGSYANSLIFFSGMFVIAFIVSIAIRFNIRKIRNRQVFDQIPLKQMN</sequence>
<organism evidence="8 9">
    <name type="scientific">Bacillus chungangensis</name>
    <dbReference type="NCBI Taxonomy" id="587633"/>
    <lineage>
        <taxon>Bacteria</taxon>
        <taxon>Bacillati</taxon>
        <taxon>Bacillota</taxon>
        <taxon>Bacilli</taxon>
        <taxon>Bacillales</taxon>
        <taxon>Bacillaceae</taxon>
        <taxon>Bacillus</taxon>
    </lineage>
</organism>
<protein>
    <submittedName>
        <fullName evidence="8">OFA family oxalate/formate antiporter-like MFS transporter</fullName>
    </submittedName>
</protein>
<keyword evidence="5 6" id="KW-0472">Membrane</keyword>
<dbReference type="InterPro" id="IPR050327">
    <property type="entry name" value="Proton-linked_MCT"/>
</dbReference>
<feature type="transmembrane region" description="Helical" evidence="6">
    <location>
        <begin position="316"/>
        <end position="339"/>
    </location>
</feature>
<feature type="transmembrane region" description="Helical" evidence="6">
    <location>
        <begin position="100"/>
        <end position="122"/>
    </location>
</feature>
<dbReference type="Pfam" id="PF07690">
    <property type="entry name" value="MFS_1"/>
    <property type="match status" value="1"/>
</dbReference>
<keyword evidence="2" id="KW-0813">Transport</keyword>
<reference evidence="8 9" key="1">
    <citation type="submission" date="2023-07" db="EMBL/GenBank/DDBJ databases">
        <title>Genomic Encyclopedia of Type Strains, Phase IV (KMG-IV): sequencing the most valuable type-strain genomes for metagenomic binning, comparative biology and taxonomic classification.</title>
        <authorList>
            <person name="Goeker M."/>
        </authorList>
    </citation>
    <scope>NUCLEOTIDE SEQUENCE [LARGE SCALE GENOMIC DNA]</scope>
    <source>
        <strain evidence="8 9">DSM 23837</strain>
    </source>
</reference>
<feature type="transmembrane region" description="Helical" evidence="6">
    <location>
        <begin position="351"/>
        <end position="372"/>
    </location>
</feature>
<evidence type="ECO:0000256" key="5">
    <source>
        <dbReference type="ARBA" id="ARBA00023136"/>
    </source>
</evidence>
<dbReference type="InterPro" id="IPR011701">
    <property type="entry name" value="MFS"/>
</dbReference>
<dbReference type="CDD" id="cd17353">
    <property type="entry name" value="MFS_OFA_like"/>
    <property type="match status" value="1"/>
</dbReference>
<evidence type="ECO:0000256" key="6">
    <source>
        <dbReference type="SAM" id="Phobius"/>
    </source>
</evidence>
<dbReference type="PANTHER" id="PTHR11360">
    <property type="entry name" value="MONOCARBOXYLATE TRANSPORTER"/>
    <property type="match status" value="1"/>
</dbReference>
<evidence type="ECO:0000256" key="1">
    <source>
        <dbReference type="ARBA" id="ARBA00004651"/>
    </source>
</evidence>
<dbReference type="Gene3D" id="1.20.1250.20">
    <property type="entry name" value="MFS general substrate transporter like domains"/>
    <property type="match status" value="2"/>
</dbReference>
<keyword evidence="4 6" id="KW-1133">Transmembrane helix</keyword>
<feature type="transmembrane region" description="Helical" evidence="6">
    <location>
        <begin position="293"/>
        <end position="310"/>
    </location>
</feature>
<comment type="subcellular location">
    <subcellularLocation>
        <location evidence="1">Cell membrane</location>
        <topology evidence="1">Multi-pass membrane protein</topology>
    </subcellularLocation>
</comment>
<dbReference type="Proteomes" id="UP001223586">
    <property type="component" value="Unassembled WGS sequence"/>
</dbReference>
<feature type="transmembrane region" description="Helical" evidence="6">
    <location>
        <begin position="134"/>
        <end position="155"/>
    </location>
</feature>
<dbReference type="InterPro" id="IPR020846">
    <property type="entry name" value="MFS_dom"/>
</dbReference>
<feature type="transmembrane region" description="Helical" evidence="6">
    <location>
        <begin position="45"/>
        <end position="63"/>
    </location>
</feature>
<evidence type="ECO:0000259" key="7">
    <source>
        <dbReference type="PROSITE" id="PS50850"/>
    </source>
</evidence>
<keyword evidence="3 6" id="KW-0812">Transmembrane</keyword>
<dbReference type="PANTHER" id="PTHR11360:SF317">
    <property type="entry name" value="MAJOR FACILITATOR SUPERFAMILY (MFS) PROFILE DOMAIN-CONTAINING PROTEIN-RELATED"/>
    <property type="match status" value="1"/>
</dbReference>
<accession>A0ABT9WQJ9</accession>
<gene>
    <name evidence="8" type="ORF">J2S08_001401</name>
</gene>
<feature type="transmembrane region" description="Helical" evidence="6">
    <location>
        <begin position="260"/>
        <end position="281"/>
    </location>
</feature>
<comment type="caution">
    <text evidence="8">The sequence shown here is derived from an EMBL/GenBank/DDBJ whole genome shotgun (WGS) entry which is preliminary data.</text>
</comment>